<dbReference type="OrthoDB" id="4488491at2759"/>
<reference evidence="1 2" key="1">
    <citation type="submission" date="2016-12" db="EMBL/GenBank/DDBJ databases">
        <title>The genomes of Aspergillus section Nigri reveals drivers in fungal speciation.</title>
        <authorList>
            <consortium name="DOE Joint Genome Institute"/>
            <person name="Vesth T.C."/>
            <person name="Nybo J."/>
            <person name="Theobald S."/>
            <person name="Brandl J."/>
            <person name="Frisvad J.C."/>
            <person name="Nielsen K.F."/>
            <person name="Lyhne E.K."/>
            <person name="Kogle M.E."/>
            <person name="Kuo A."/>
            <person name="Riley R."/>
            <person name="Clum A."/>
            <person name="Nolan M."/>
            <person name="Lipzen A."/>
            <person name="Salamov A."/>
            <person name="Henrissat B."/>
            <person name="Wiebenga A."/>
            <person name="De Vries R.P."/>
            <person name="Grigoriev I.V."/>
            <person name="Mortensen U.H."/>
            <person name="Andersen M.R."/>
            <person name="Baker S.E."/>
        </authorList>
    </citation>
    <scope>NUCLEOTIDE SEQUENCE [LARGE SCALE GENOMIC DNA]</scope>
    <source>
        <strain evidence="1 2">CBS 121591</strain>
    </source>
</reference>
<accession>A0A319C2I6</accession>
<dbReference type="EMBL" id="KZ821733">
    <property type="protein sequence ID" value="PYH78040.1"/>
    <property type="molecule type" value="Genomic_DNA"/>
</dbReference>
<evidence type="ECO:0000313" key="1">
    <source>
        <dbReference type="EMBL" id="PYH78040.1"/>
    </source>
</evidence>
<dbReference type="RefSeq" id="XP_025488240.1">
    <property type="nucleotide sequence ID" value="XM_025637097.1"/>
</dbReference>
<proteinExistence type="predicted"/>
<name>A0A319C2I6_9EURO</name>
<dbReference type="GeneID" id="37139838"/>
<gene>
    <name evidence="1" type="ORF">BO82DRAFT_367942</name>
</gene>
<dbReference type="AlphaFoldDB" id="A0A319C2I6"/>
<protein>
    <submittedName>
        <fullName evidence="1">Uncharacterized protein</fullName>
    </submittedName>
</protein>
<keyword evidence="2" id="KW-1185">Reference proteome</keyword>
<dbReference type="VEuPathDB" id="FungiDB:BO82DRAFT_367942"/>
<evidence type="ECO:0000313" key="2">
    <source>
        <dbReference type="Proteomes" id="UP000248340"/>
    </source>
</evidence>
<sequence length="170" mass="19552">MTNGFRLAKTTNYSTPLTPYTPSMHIRIHRTRAQRRPKMLNLPDTFTQFTELGEVDISTLHGDHVTVVVIYIKDSRLLRDDWAPAVQIIQDQWYGKRQQQQRRHSQPHRKPLGGILSTRDSCCLYTEPPARDGPPQHLEYQGRSEFARLGHRLTGKGFDGMISHSHGHST</sequence>
<dbReference type="Proteomes" id="UP000248340">
    <property type="component" value="Unassembled WGS sequence"/>
</dbReference>
<organism evidence="1 2">
    <name type="scientific">Aspergillus uvarum CBS 121591</name>
    <dbReference type="NCBI Taxonomy" id="1448315"/>
    <lineage>
        <taxon>Eukaryota</taxon>
        <taxon>Fungi</taxon>
        <taxon>Dikarya</taxon>
        <taxon>Ascomycota</taxon>
        <taxon>Pezizomycotina</taxon>
        <taxon>Eurotiomycetes</taxon>
        <taxon>Eurotiomycetidae</taxon>
        <taxon>Eurotiales</taxon>
        <taxon>Aspergillaceae</taxon>
        <taxon>Aspergillus</taxon>
        <taxon>Aspergillus subgen. Circumdati</taxon>
    </lineage>
</organism>